<dbReference type="STRING" id="1789683.A0A1X7R9J2"/>
<dbReference type="Proteomes" id="UP000196158">
    <property type="component" value="Unassembled WGS sequence"/>
</dbReference>
<proteinExistence type="predicted"/>
<dbReference type="AlphaFoldDB" id="A0A1X7R9J2"/>
<name>A0A1X7R9J2_9SACH</name>
<dbReference type="PANTHER" id="PTHR13060">
    <property type="entry name" value="SGT1 PROTEIN HSGT1 SUPPRESSOR OF GCR2"/>
    <property type="match status" value="1"/>
</dbReference>
<dbReference type="GO" id="GO:0005634">
    <property type="term" value="C:nucleus"/>
    <property type="evidence" value="ECO:0007669"/>
    <property type="project" value="TreeGrafter"/>
</dbReference>
<organism evidence="1 2">
    <name type="scientific">Maudiozyma saulgeensis</name>
    <dbReference type="NCBI Taxonomy" id="1789683"/>
    <lineage>
        <taxon>Eukaryota</taxon>
        <taxon>Fungi</taxon>
        <taxon>Dikarya</taxon>
        <taxon>Ascomycota</taxon>
        <taxon>Saccharomycotina</taxon>
        <taxon>Saccharomycetes</taxon>
        <taxon>Saccharomycetales</taxon>
        <taxon>Saccharomycetaceae</taxon>
        <taxon>Maudiozyma</taxon>
    </lineage>
</organism>
<reference evidence="1 2" key="1">
    <citation type="submission" date="2017-04" db="EMBL/GenBank/DDBJ databases">
        <authorList>
            <person name="Afonso C.L."/>
            <person name="Miller P.J."/>
            <person name="Scott M.A."/>
            <person name="Spackman E."/>
            <person name="Goraichik I."/>
            <person name="Dimitrov K.M."/>
            <person name="Suarez D.L."/>
            <person name="Swayne D.E."/>
        </authorList>
    </citation>
    <scope>NUCLEOTIDE SEQUENCE [LARGE SCALE GENOMIC DNA]</scope>
</reference>
<keyword evidence="2" id="KW-1185">Reference proteome</keyword>
<dbReference type="PANTHER" id="PTHR13060:SF0">
    <property type="entry name" value="PROTEIN ECDYSONELESS HOMOLOG"/>
    <property type="match status" value="1"/>
</dbReference>
<evidence type="ECO:0000313" key="1">
    <source>
        <dbReference type="EMBL" id="SMN22129.1"/>
    </source>
</evidence>
<dbReference type="InterPro" id="IPR010770">
    <property type="entry name" value="Ecd"/>
</dbReference>
<dbReference type="Pfam" id="PF07093">
    <property type="entry name" value="SGT1"/>
    <property type="match status" value="1"/>
</dbReference>
<dbReference type="OrthoDB" id="27237at2759"/>
<accession>A0A1X7R9J2</accession>
<protein>
    <submittedName>
        <fullName evidence="1">Uncharacterized protein</fullName>
    </submittedName>
</protein>
<evidence type="ECO:0000313" key="2">
    <source>
        <dbReference type="Proteomes" id="UP000196158"/>
    </source>
</evidence>
<gene>
    <name evidence="1" type="ORF">KASA_0I01419G</name>
</gene>
<sequence length="512" mass="59570">MKILRQIDDDYRLSVDWLWQKHENENIVEVFDAPDKTYACFGIFLVDRLKLSEKKILDTIHDSLTQEFKYWNENYPWSELSNFKLRFEELPDSTPYLYGYKCTQDNTIEQNAVIVGILHKIAQGFGPEVFVKICDTDGDFILAGCNETVPEEFNYPIANNRLWLHDGKFKLIPTYFYPDRGLTWSECIEFLGKAHYKLITDEKLMKEIDNKYINSFPQERLDDLQLLKVKIGDERCLEILKDNPAALNFIVKQFHTNDVEVPNISKYNGKGEECTFLVSKVSLDLLSLYMDSRSLKEDKENIESYSGEIISLMLKKLLEDKTLSVQEVDNVNTNSVERYKNTTFSNFNFKDRSLLDTIKLKEDMVPDQESFNKVLEFLSKSGTPQENRKQNVNSHSSLDARNPDVEAKDFFKSENIDIDDDDFFEFFLKDGLKLPQEKIDELQHFNSDSATLDENSVENDKFLDAFADVVDNNDIDEGIMNAINESMKWLSVEGMEGAPFDHLKRYMDENGK</sequence>
<dbReference type="EMBL" id="FXLY01000010">
    <property type="protein sequence ID" value="SMN22129.1"/>
    <property type="molecule type" value="Genomic_DNA"/>
</dbReference>